<dbReference type="AlphaFoldDB" id="A0A8J4U2Z4"/>
<sequence>WRLVWTWSCCGFQWLSNFFLQAPPCKAIHGCSPGFIEVESVVSDVAFDLLEPCFLWRRSLDSPQGGPITPEESVW</sequence>
<proteinExistence type="predicted"/>
<reference evidence="2" key="1">
    <citation type="submission" date="2020-07" db="EMBL/GenBank/DDBJ databases">
        <title>Clarias magur genome sequencing, assembly and annotation.</title>
        <authorList>
            <person name="Kushwaha B."/>
            <person name="Kumar R."/>
            <person name="Das P."/>
            <person name="Joshi C.G."/>
            <person name="Kumar D."/>
            <person name="Nagpure N.S."/>
            <person name="Pandey M."/>
            <person name="Agarwal S."/>
            <person name="Srivastava S."/>
            <person name="Singh M."/>
            <person name="Sahoo L."/>
            <person name="Jayasankar P."/>
            <person name="Meher P.K."/>
            <person name="Koringa P.G."/>
            <person name="Iquebal M.A."/>
            <person name="Das S.P."/>
            <person name="Bit A."/>
            <person name="Patnaik S."/>
            <person name="Patel N."/>
            <person name="Shah T.M."/>
            <person name="Hinsu A."/>
            <person name="Jena J.K."/>
        </authorList>
    </citation>
    <scope>NUCLEOTIDE SEQUENCE</scope>
    <source>
        <strain evidence="2">CIFAMagur01</strain>
        <tissue evidence="2">Testis</tissue>
    </source>
</reference>
<dbReference type="Proteomes" id="UP000727407">
    <property type="component" value="Unassembled WGS sequence"/>
</dbReference>
<dbReference type="EMBL" id="QNUK01000759">
    <property type="protein sequence ID" value="KAF5889854.1"/>
    <property type="molecule type" value="Genomic_DNA"/>
</dbReference>
<protein>
    <submittedName>
        <fullName evidence="2">Uncharacterized protein</fullName>
    </submittedName>
</protein>
<name>A0A8J4U2Z4_CLAMG</name>
<keyword evidence="3" id="KW-1185">Reference proteome</keyword>
<gene>
    <name evidence="2" type="ORF">DAT39_020436</name>
</gene>
<organism evidence="2 3">
    <name type="scientific">Clarias magur</name>
    <name type="common">Asian catfish</name>
    <name type="synonym">Macropteronotus magur</name>
    <dbReference type="NCBI Taxonomy" id="1594786"/>
    <lineage>
        <taxon>Eukaryota</taxon>
        <taxon>Metazoa</taxon>
        <taxon>Chordata</taxon>
        <taxon>Craniata</taxon>
        <taxon>Vertebrata</taxon>
        <taxon>Euteleostomi</taxon>
        <taxon>Actinopterygii</taxon>
        <taxon>Neopterygii</taxon>
        <taxon>Teleostei</taxon>
        <taxon>Ostariophysi</taxon>
        <taxon>Siluriformes</taxon>
        <taxon>Clariidae</taxon>
        <taxon>Clarias</taxon>
    </lineage>
</organism>
<evidence type="ECO:0000313" key="2">
    <source>
        <dbReference type="EMBL" id="KAF5889854.1"/>
    </source>
</evidence>
<feature type="chain" id="PRO_5035155098" evidence="1">
    <location>
        <begin position="28"/>
        <end position="75"/>
    </location>
</feature>
<evidence type="ECO:0000313" key="3">
    <source>
        <dbReference type="Proteomes" id="UP000727407"/>
    </source>
</evidence>
<feature type="signal peptide" evidence="1">
    <location>
        <begin position="1"/>
        <end position="27"/>
    </location>
</feature>
<keyword evidence="1" id="KW-0732">Signal</keyword>
<comment type="caution">
    <text evidence="2">The sequence shown here is derived from an EMBL/GenBank/DDBJ whole genome shotgun (WGS) entry which is preliminary data.</text>
</comment>
<evidence type="ECO:0000256" key="1">
    <source>
        <dbReference type="SAM" id="SignalP"/>
    </source>
</evidence>
<feature type="non-terminal residue" evidence="2">
    <location>
        <position position="1"/>
    </location>
</feature>
<accession>A0A8J4U2Z4</accession>